<dbReference type="KEGG" id="cpyr:CYJ47_04290"/>
<reference evidence="2" key="2">
    <citation type="submission" date="2023-10" db="EMBL/GenBank/DDBJ databases">
        <authorList>
            <person name="Choi B."/>
        </authorList>
    </citation>
    <scope>NUCLEOTIDE SEQUENCE</scope>
    <source>
        <strain evidence="2">UMB0763</strain>
    </source>
</reference>
<reference evidence="2" key="1">
    <citation type="submission" date="2017-12" db="EMBL/GenBank/DDBJ databases">
        <authorList>
            <person name="Thomas-White K."/>
            <person name="Wolfe A.J."/>
        </authorList>
    </citation>
    <scope>NUCLEOTIDE SEQUENCE</scope>
    <source>
        <strain evidence="2">UMB0763</strain>
    </source>
</reference>
<keyword evidence="1" id="KW-0812">Transmembrane</keyword>
<accession>A0AAF0YUD9</accession>
<dbReference type="EMBL" id="CP136958">
    <property type="protein sequence ID" value="WOT02996.1"/>
    <property type="molecule type" value="Genomic_DNA"/>
</dbReference>
<proteinExistence type="predicted"/>
<evidence type="ECO:0000313" key="2">
    <source>
        <dbReference type="EMBL" id="WOT02996.1"/>
    </source>
</evidence>
<feature type="transmembrane region" description="Helical" evidence="1">
    <location>
        <begin position="46"/>
        <end position="64"/>
    </location>
</feature>
<dbReference type="RefSeq" id="WP_101679182.1">
    <property type="nucleotide sequence ID" value="NZ_CP136958.1"/>
</dbReference>
<feature type="transmembrane region" description="Helical" evidence="1">
    <location>
        <begin position="21"/>
        <end position="40"/>
    </location>
</feature>
<name>A0AAF0YUD9_9CORY</name>
<keyword evidence="1" id="KW-0472">Membrane</keyword>
<feature type="transmembrane region" description="Helical" evidence="1">
    <location>
        <begin position="84"/>
        <end position="102"/>
    </location>
</feature>
<dbReference type="Proteomes" id="UP000234560">
    <property type="component" value="Chromosome"/>
</dbReference>
<sequence>MGKPVATDTLSTPTGFRMPMWLYSVALGALITAGSAIFMAKLDYPGWVWPVEFVILSAVCFGFVRQSSKKTGDGNYVVASKRGLICFAVIAAILLIAAVVIAL</sequence>
<gene>
    <name evidence="2" type="ORF">CYJ47_04290</name>
</gene>
<keyword evidence="1" id="KW-1133">Transmembrane helix</keyword>
<evidence type="ECO:0000256" key="1">
    <source>
        <dbReference type="SAM" id="Phobius"/>
    </source>
</evidence>
<protein>
    <submittedName>
        <fullName evidence="2">Uncharacterized protein</fullName>
    </submittedName>
</protein>
<organism evidence="2 3">
    <name type="scientific">Corynebacterium pyruviciproducens</name>
    <dbReference type="NCBI Taxonomy" id="598660"/>
    <lineage>
        <taxon>Bacteria</taxon>
        <taxon>Bacillati</taxon>
        <taxon>Actinomycetota</taxon>
        <taxon>Actinomycetes</taxon>
        <taxon>Mycobacteriales</taxon>
        <taxon>Corynebacteriaceae</taxon>
        <taxon>Corynebacterium</taxon>
    </lineage>
</organism>
<evidence type="ECO:0000313" key="3">
    <source>
        <dbReference type="Proteomes" id="UP000234560"/>
    </source>
</evidence>
<dbReference type="AlphaFoldDB" id="A0AAF0YUD9"/>